<gene>
    <name evidence="3" type="ORF">GCM10010915_27280</name>
</gene>
<evidence type="ECO:0000256" key="1">
    <source>
        <dbReference type="SAM" id="MobiDB-lite"/>
    </source>
</evidence>
<evidence type="ECO:0000313" key="3">
    <source>
        <dbReference type="EMBL" id="GGD44592.1"/>
    </source>
</evidence>
<reference evidence="3" key="2">
    <citation type="submission" date="2020-09" db="EMBL/GenBank/DDBJ databases">
        <authorList>
            <person name="Sun Q."/>
            <person name="Zhou Y."/>
        </authorList>
    </citation>
    <scope>NUCLEOTIDE SEQUENCE</scope>
    <source>
        <strain evidence="3">CGMCC 1.15152</strain>
    </source>
</reference>
<feature type="compositionally biased region" description="Polar residues" evidence="1">
    <location>
        <begin position="10"/>
        <end position="20"/>
    </location>
</feature>
<keyword evidence="4" id="KW-1185">Reference proteome</keyword>
<dbReference type="InterPro" id="IPR002372">
    <property type="entry name" value="PQQ_rpt_dom"/>
</dbReference>
<dbReference type="EMBL" id="BMHO01000002">
    <property type="protein sequence ID" value="GGD44592.1"/>
    <property type="molecule type" value="Genomic_DNA"/>
</dbReference>
<dbReference type="Proteomes" id="UP000633205">
    <property type="component" value="Unassembled WGS sequence"/>
</dbReference>
<name>A0A916YHA0_9MICO</name>
<feature type="region of interest" description="Disordered" evidence="1">
    <location>
        <begin position="1"/>
        <end position="39"/>
    </location>
</feature>
<dbReference type="AlphaFoldDB" id="A0A916YHA0"/>
<accession>A0A916YHA0</accession>
<feature type="domain" description="Pyrrolo-quinoline quinone repeat" evidence="2">
    <location>
        <begin position="162"/>
        <end position="301"/>
    </location>
</feature>
<dbReference type="SUPFAM" id="SSF50998">
    <property type="entry name" value="Quinoprotein alcohol dehydrogenase-like"/>
    <property type="match status" value="1"/>
</dbReference>
<dbReference type="Gene3D" id="2.130.10.10">
    <property type="entry name" value="YVTN repeat-like/Quinoprotein amine dehydrogenase"/>
    <property type="match status" value="1"/>
</dbReference>
<comment type="caution">
    <text evidence="3">The sequence shown here is derived from an EMBL/GenBank/DDBJ whole genome shotgun (WGS) entry which is preliminary data.</text>
</comment>
<evidence type="ECO:0000259" key="2">
    <source>
        <dbReference type="Pfam" id="PF13360"/>
    </source>
</evidence>
<dbReference type="Pfam" id="PF13360">
    <property type="entry name" value="PQQ_2"/>
    <property type="match status" value="1"/>
</dbReference>
<dbReference type="InterPro" id="IPR015943">
    <property type="entry name" value="WD40/YVTN_repeat-like_dom_sf"/>
</dbReference>
<dbReference type="InterPro" id="IPR011047">
    <property type="entry name" value="Quinoprotein_ADH-like_sf"/>
</dbReference>
<protein>
    <recommendedName>
        <fullName evidence="2">Pyrrolo-quinoline quinone repeat domain-containing protein</fullName>
    </recommendedName>
</protein>
<organism evidence="3 4">
    <name type="scientific">Microbacterium faecale</name>
    <dbReference type="NCBI Taxonomy" id="1804630"/>
    <lineage>
        <taxon>Bacteria</taxon>
        <taxon>Bacillati</taxon>
        <taxon>Actinomycetota</taxon>
        <taxon>Actinomycetes</taxon>
        <taxon>Micrococcales</taxon>
        <taxon>Microbacteriaceae</taxon>
        <taxon>Microbacterium</taxon>
    </lineage>
</organism>
<reference evidence="3" key="1">
    <citation type="journal article" date="2014" name="Int. J. Syst. Evol. Microbiol.">
        <title>Complete genome sequence of Corynebacterium casei LMG S-19264T (=DSM 44701T), isolated from a smear-ripened cheese.</title>
        <authorList>
            <consortium name="US DOE Joint Genome Institute (JGI-PGF)"/>
            <person name="Walter F."/>
            <person name="Albersmeier A."/>
            <person name="Kalinowski J."/>
            <person name="Ruckert C."/>
        </authorList>
    </citation>
    <scope>NUCLEOTIDE SEQUENCE</scope>
    <source>
        <strain evidence="3">CGMCC 1.15152</strain>
    </source>
</reference>
<proteinExistence type="predicted"/>
<sequence>MTAIAGCSASDEQQTPTPSAHPSEEPLETFDGDSLADLTLSETTLEAAPTADPDSRTDAIGLTETRLLTTRPDVENVIMLEAHDVETGQIAWDVTLWESRQIATDGGLDAGQGAGRLELSDARAQRTGGDSVFAPVFGNICADEACSAHADIDDYGGGYRAGVVALDGADGSVRWVTDLTPHLGDDVDGIGLHPEIVDASAETTLVNIDQPTGEGAVVVAALDTATGEVRWVSEGAIASAVVGGVVTAVRPDDPREPSGSLVGLDAATGDELWQTGESGSWAPRGATGSLAVVDAPDAAVVDLGTGERVRMGRFPVDPVAGGADDGAYATWIDARDGSVYTYADGAERARVSESTVSGDALVAISGDDYLWIASGGDDPEIVAADRTGMTRSDAITGEFVDVRGSSIVTVTPDRVVHLWRYAAS</sequence>
<evidence type="ECO:0000313" key="4">
    <source>
        <dbReference type="Proteomes" id="UP000633205"/>
    </source>
</evidence>